<comment type="caution">
    <text evidence="1">The sequence shown here is derived from an EMBL/GenBank/DDBJ whole genome shotgun (WGS) entry which is preliminary data.</text>
</comment>
<dbReference type="EMBL" id="CAKXYP010000005">
    <property type="protein sequence ID" value="CAH9415020.1"/>
    <property type="molecule type" value="Genomic_DNA"/>
</dbReference>
<organism evidence="1 2">
    <name type="scientific">Streptomyces globisporus</name>
    <dbReference type="NCBI Taxonomy" id="1908"/>
    <lineage>
        <taxon>Bacteria</taxon>
        <taxon>Bacillati</taxon>
        <taxon>Actinomycetota</taxon>
        <taxon>Actinomycetes</taxon>
        <taxon>Kitasatosporales</taxon>
        <taxon>Streptomycetaceae</taxon>
        <taxon>Streptomyces</taxon>
    </lineage>
</organism>
<accession>A0ABM9GU56</accession>
<name>A0ABM9GU56_STRGL</name>
<keyword evidence="2" id="KW-1185">Reference proteome</keyword>
<sequence>MNRERRPLSAALFMCWVSEQVSGGEGGDGRRGWASGPDGQYAWRHTFTP</sequence>
<evidence type="ECO:0000313" key="1">
    <source>
        <dbReference type="EMBL" id="CAH9415020.1"/>
    </source>
</evidence>
<protein>
    <submittedName>
        <fullName evidence="1">Uncharacterized protein</fullName>
    </submittedName>
</protein>
<reference evidence="1" key="1">
    <citation type="submission" date="2022-03" db="EMBL/GenBank/DDBJ databases">
        <authorList>
            <person name="Leyn A S."/>
        </authorList>
    </citation>
    <scope>NUCLEOTIDE SEQUENCE</scope>
    <source>
        <strain evidence="1">Streptomyces globisporus 4-3</strain>
    </source>
</reference>
<dbReference type="Proteomes" id="UP001154015">
    <property type="component" value="Unassembled WGS sequence"/>
</dbReference>
<gene>
    <name evidence="1" type="ORF">SGL43_02032</name>
</gene>
<proteinExistence type="predicted"/>
<evidence type="ECO:0000313" key="2">
    <source>
        <dbReference type="Proteomes" id="UP001154015"/>
    </source>
</evidence>